<comment type="caution">
    <text evidence="2">The sequence shown here is derived from an EMBL/GenBank/DDBJ whole genome shotgun (WGS) entry which is preliminary data.</text>
</comment>
<dbReference type="InterPro" id="IPR011990">
    <property type="entry name" value="TPR-like_helical_dom_sf"/>
</dbReference>
<dbReference type="Proteomes" id="UP000383932">
    <property type="component" value="Unassembled WGS sequence"/>
</dbReference>
<dbReference type="GO" id="GO:0005634">
    <property type="term" value="C:nucleus"/>
    <property type="evidence" value="ECO:0007669"/>
    <property type="project" value="TreeGrafter"/>
</dbReference>
<dbReference type="Gene3D" id="1.25.40.10">
    <property type="entry name" value="Tetratricopeptide repeat domain"/>
    <property type="match status" value="1"/>
</dbReference>
<keyword evidence="3" id="KW-1185">Reference proteome</keyword>
<name>A0A5N5QSH5_9AGAM</name>
<dbReference type="PANTHER" id="PTHR46035:SF1">
    <property type="entry name" value="TETRATRICOPEPTIDE REPEAT PROTEIN 4"/>
    <property type="match status" value="1"/>
</dbReference>
<evidence type="ECO:0000256" key="1">
    <source>
        <dbReference type="SAM" id="MobiDB-lite"/>
    </source>
</evidence>
<dbReference type="EMBL" id="SSOP01000017">
    <property type="protein sequence ID" value="KAB5594690.1"/>
    <property type="molecule type" value="Genomic_DNA"/>
</dbReference>
<organism evidence="2 3">
    <name type="scientific">Ceratobasidium theobromae</name>
    <dbReference type="NCBI Taxonomy" id="1582974"/>
    <lineage>
        <taxon>Eukaryota</taxon>
        <taxon>Fungi</taxon>
        <taxon>Dikarya</taxon>
        <taxon>Basidiomycota</taxon>
        <taxon>Agaricomycotina</taxon>
        <taxon>Agaricomycetes</taxon>
        <taxon>Cantharellales</taxon>
        <taxon>Ceratobasidiaceae</taxon>
        <taxon>Ceratobasidium</taxon>
    </lineage>
</organism>
<dbReference type="GO" id="GO:0051879">
    <property type="term" value="F:Hsp90 protein binding"/>
    <property type="evidence" value="ECO:0007669"/>
    <property type="project" value="TreeGrafter"/>
</dbReference>
<proteinExistence type="predicted"/>
<dbReference type="OrthoDB" id="420195at2759"/>
<evidence type="ECO:0000313" key="2">
    <source>
        <dbReference type="EMBL" id="KAB5594690.1"/>
    </source>
</evidence>
<dbReference type="GO" id="GO:0030544">
    <property type="term" value="F:Hsp70 protein binding"/>
    <property type="evidence" value="ECO:0007669"/>
    <property type="project" value="TreeGrafter"/>
</dbReference>
<evidence type="ECO:0000313" key="3">
    <source>
        <dbReference type="Proteomes" id="UP000383932"/>
    </source>
</evidence>
<accession>A0A5N5QSH5</accession>
<gene>
    <name evidence="2" type="ORF">CTheo_1837</name>
</gene>
<feature type="region of interest" description="Disordered" evidence="1">
    <location>
        <begin position="1"/>
        <end position="23"/>
    </location>
</feature>
<sequence length="444" mass="49798">MALVPPEKLTLMLDDPPPQPPGRKLEDIPLFMRKKMPMDCPDSSHLPHPDEAVTEVLEGTIEVEIALRFKQQGNGHFAAREWWDARECYLEAIELGPSDKLSELLWLNIAAANLEMKYWPGVLHGAAEAITLNLKTYKAYYRAAHAVLAFDPSNEAVLALMDDPRLGGKASKAARTAAARLALEEVYKLNNLIILLSKSLEVKPDNFPRLVPVIPTDPAKADLFCNVAFKYAERNALDVFVSVTKDTVIGALLQPCIPGRPEDEYQWSWSSALEFDPNDKSKEHAQRVTSMLDLDVEMERKGKREHPVWDPTFQYRLPSVSIYLETYKRRTHKIPISCTLGGVFQCAAPEPSDELEGVCLEGGSVVLNVFRSGSKVEKLWLEGKGRKGFALAHPKYKKVDNKAMFRAGHLRTFILVSPRDHLEEASLAARSEMLKGPDARFSRE</sequence>
<dbReference type="AlphaFoldDB" id="A0A5N5QSH5"/>
<reference evidence="2 3" key="1">
    <citation type="journal article" date="2019" name="Fungal Biol. Biotechnol.">
        <title>Draft genome sequence of fastidious pathogen Ceratobasidium theobromae, which causes vascular-streak dieback in Theobroma cacao.</title>
        <authorList>
            <person name="Ali S.S."/>
            <person name="Asman A."/>
            <person name="Shao J."/>
            <person name="Firmansyah A.P."/>
            <person name="Susilo A.W."/>
            <person name="Rosmana A."/>
            <person name="McMahon P."/>
            <person name="Junaid M."/>
            <person name="Guest D."/>
            <person name="Kheng T.Y."/>
            <person name="Meinhardt L.W."/>
            <person name="Bailey B.A."/>
        </authorList>
    </citation>
    <scope>NUCLEOTIDE SEQUENCE [LARGE SCALE GENOMIC DNA]</scope>
    <source>
        <strain evidence="2 3">CT2</strain>
    </source>
</reference>
<dbReference type="GO" id="GO:0006457">
    <property type="term" value="P:protein folding"/>
    <property type="evidence" value="ECO:0007669"/>
    <property type="project" value="TreeGrafter"/>
</dbReference>
<dbReference type="SUPFAM" id="SSF48452">
    <property type="entry name" value="TPR-like"/>
    <property type="match status" value="1"/>
</dbReference>
<dbReference type="GO" id="GO:0005829">
    <property type="term" value="C:cytosol"/>
    <property type="evidence" value="ECO:0007669"/>
    <property type="project" value="TreeGrafter"/>
</dbReference>
<protein>
    <submittedName>
        <fullName evidence="2">CNS1 protein</fullName>
    </submittedName>
</protein>
<dbReference type="PANTHER" id="PTHR46035">
    <property type="entry name" value="TETRATRICOPEPTIDE REPEAT PROTEIN 4"/>
    <property type="match status" value="1"/>
</dbReference>